<sequence length="91" mass="11112">MNLDSAQIKDWIAEVIESGEGAFKIKNKGTSYIEYNNGRFLMKHLNVVREVKKTKEVTIDIFNKRVGRYLNFEYKRYYYYFYDGDWYRQKL</sequence>
<accession>A0ABU3ADG0</accession>
<organism evidence="1 2">
    <name type="scientific">Croceitalea rosinachiae</name>
    <dbReference type="NCBI Taxonomy" id="3075596"/>
    <lineage>
        <taxon>Bacteria</taxon>
        <taxon>Pseudomonadati</taxon>
        <taxon>Bacteroidota</taxon>
        <taxon>Flavobacteriia</taxon>
        <taxon>Flavobacteriales</taxon>
        <taxon>Flavobacteriaceae</taxon>
        <taxon>Croceitalea</taxon>
    </lineage>
</organism>
<dbReference type="Proteomes" id="UP001255246">
    <property type="component" value="Unassembled WGS sequence"/>
</dbReference>
<proteinExistence type="predicted"/>
<evidence type="ECO:0000313" key="1">
    <source>
        <dbReference type="EMBL" id="MDT0608024.1"/>
    </source>
</evidence>
<dbReference type="EMBL" id="JAVRHR010000003">
    <property type="protein sequence ID" value="MDT0608024.1"/>
    <property type="molecule type" value="Genomic_DNA"/>
</dbReference>
<gene>
    <name evidence="1" type="ORF">RM706_13330</name>
</gene>
<evidence type="ECO:0000313" key="2">
    <source>
        <dbReference type="Proteomes" id="UP001255246"/>
    </source>
</evidence>
<comment type="caution">
    <text evidence="1">The sequence shown here is derived from an EMBL/GenBank/DDBJ whole genome shotgun (WGS) entry which is preliminary data.</text>
</comment>
<protein>
    <submittedName>
        <fullName evidence="1">Uncharacterized protein</fullName>
    </submittedName>
</protein>
<reference evidence="1 2" key="1">
    <citation type="submission" date="2023-09" db="EMBL/GenBank/DDBJ databases">
        <authorList>
            <person name="Rey-Velasco X."/>
        </authorList>
    </citation>
    <scope>NUCLEOTIDE SEQUENCE [LARGE SCALE GENOMIC DNA]</scope>
    <source>
        <strain evidence="1 2">F388</strain>
    </source>
</reference>
<keyword evidence="2" id="KW-1185">Reference proteome</keyword>
<name>A0ABU3ADG0_9FLAO</name>
<dbReference type="RefSeq" id="WP_311352364.1">
    <property type="nucleotide sequence ID" value="NZ_JAVRHR010000003.1"/>
</dbReference>